<dbReference type="InterPro" id="IPR017871">
    <property type="entry name" value="ABC_transporter-like_CS"/>
</dbReference>
<comment type="caution">
    <text evidence="6">The sequence shown here is derived from an EMBL/GenBank/DDBJ whole genome shotgun (WGS) entry which is preliminary data.</text>
</comment>
<dbReference type="GO" id="GO:0016887">
    <property type="term" value="F:ATP hydrolysis activity"/>
    <property type="evidence" value="ECO:0007669"/>
    <property type="project" value="InterPro"/>
</dbReference>
<dbReference type="SMART" id="SM00382">
    <property type="entry name" value="AAA"/>
    <property type="match status" value="1"/>
</dbReference>
<keyword evidence="4" id="KW-0067">ATP-binding</keyword>
<proteinExistence type="inferred from homology"/>
<gene>
    <name evidence="6" type="ORF">JOF28_001317</name>
</gene>
<dbReference type="Proteomes" id="UP000675163">
    <property type="component" value="Unassembled WGS sequence"/>
</dbReference>
<evidence type="ECO:0000259" key="5">
    <source>
        <dbReference type="PROSITE" id="PS50893"/>
    </source>
</evidence>
<evidence type="ECO:0000256" key="4">
    <source>
        <dbReference type="ARBA" id="ARBA00022840"/>
    </source>
</evidence>
<keyword evidence="2" id="KW-0813">Transport</keyword>
<evidence type="ECO:0000313" key="6">
    <source>
        <dbReference type="EMBL" id="MBP1326085.1"/>
    </source>
</evidence>
<keyword evidence="3" id="KW-0547">Nucleotide-binding</keyword>
<reference evidence="6" key="1">
    <citation type="submission" date="2021-02" db="EMBL/GenBank/DDBJ databases">
        <title>Sequencing the genomes of 1000 actinobacteria strains.</title>
        <authorList>
            <person name="Klenk H.-P."/>
        </authorList>
    </citation>
    <scope>NUCLEOTIDE SEQUENCE</scope>
    <source>
        <strain evidence="6">DSM 22850</strain>
    </source>
</reference>
<protein>
    <submittedName>
        <fullName evidence="6">ABC-type polysaccharide/polyol phosphate transport system ATPase subunit</fullName>
    </submittedName>
</protein>
<dbReference type="Gene3D" id="3.40.50.300">
    <property type="entry name" value="P-loop containing nucleotide triphosphate hydrolases"/>
    <property type="match status" value="1"/>
</dbReference>
<dbReference type="RefSeq" id="WP_342452104.1">
    <property type="nucleotide sequence ID" value="NZ_JAFIDA010000001.1"/>
</dbReference>
<keyword evidence="7" id="KW-1185">Reference proteome</keyword>
<dbReference type="InterPro" id="IPR013207">
    <property type="entry name" value="LGFP"/>
</dbReference>
<evidence type="ECO:0000256" key="1">
    <source>
        <dbReference type="ARBA" id="ARBA00005417"/>
    </source>
</evidence>
<dbReference type="GO" id="GO:0140359">
    <property type="term" value="F:ABC-type transporter activity"/>
    <property type="evidence" value="ECO:0007669"/>
    <property type="project" value="InterPro"/>
</dbReference>
<dbReference type="CDD" id="cd03220">
    <property type="entry name" value="ABC_KpsT_Wzt"/>
    <property type="match status" value="1"/>
</dbReference>
<feature type="domain" description="ABC transporter" evidence="5">
    <location>
        <begin position="18"/>
        <end position="260"/>
    </location>
</feature>
<dbReference type="PROSITE" id="PS00211">
    <property type="entry name" value="ABC_TRANSPORTER_1"/>
    <property type="match status" value="1"/>
</dbReference>
<dbReference type="GO" id="GO:0016020">
    <property type="term" value="C:membrane"/>
    <property type="evidence" value="ECO:0007669"/>
    <property type="project" value="InterPro"/>
</dbReference>
<dbReference type="InterPro" id="IPR050683">
    <property type="entry name" value="Bact_Polysacc_Export_ATP-bd"/>
</dbReference>
<dbReference type="EMBL" id="JAFIDA010000001">
    <property type="protein sequence ID" value="MBP1326085.1"/>
    <property type="molecule type" value="Genomic_DNA"/>
</dbReference>
<comment type="similarity">
    <text evidence="1">Belongs to the ABC transporter superfamily.</text>
</comment>
<dbReference type="AlphaFoldDB" id="A0A940T0P3"/>
<dbReference type="Pfam" id="PF00005">
    <property type="entry name" value="ABC_tran"/>
    <property type="match status" value="1"/>
</dbReference>
<dbReference type="PROSITE" id="PS50893">
    <property type="entry name" value="ABC_TRANSPORTER_2"/>
    <property type="match status" value="1"/>
</dbReference>
<evidence type="ECO:0000256" key="3">
    <source>
        <dbReference type="ARBA" id="ARBA00022741"/>
    </source>
</evidence>
<dbReference type="SUPFAM" id="SSF52540">
    <property type="entry name" value="P-loop containing nucleoside triphosphate hydrolases"/>
    <property type="match status" value="1"/>
</dbReference>
<sequence length="389" mass="43029">MPRISNPHDSTYAAKPTIVLQDVVKSFSLNHTHSFKESFVSLFSRQERATEFRALNGISFEVGEAESVAVMGRNGSGKSTALKIISGVQKPDEGWVRTRGRVGGLLEVGAGFHPDLTGNDNIYLNAAILGMSKEETDERYEDIVNFSGISKDFLESEVKRYSSGMKSRLGFSVAVHTEVDVLLVDEVLSVGDAMFKAKCNEKILEMREQGKTMFVVSHSTGTVRKLCQRGIVLHQGEMIFDGPIDDAIEYVRPPKPNTKKHKAAITNTTSFIVAPKLYATFEDPRRNLGQPTEHPEPIQENGGGVIQRFEYGVIVHSTLTDQAFEIRDGALLRDYIENGGPAGSWGFPEGRARGSYERDGFRSIQMQHGTASWRRDSIISFTPTDNAHA</sequence>
<dbReference type="InterPro" id="IPR015860">
    <property type="entry name" value="ABC_transpr_TagH-like"/>
</dbReference>
<name>A0A940T0P3_9MICO</name>
<dbReference type="PANTHER" id="PTHR46743:SF2">
    <property type="entry name" value="TEICHOIC ACIDS EXPORT ATP-BINDING PROTEIN TAGH"/>
    <property type="match status" value="1"/>
</dbReference>
<dbReference type="GO" id="GO:0005524">
    <property type="term" value="F:ATP binding"/>
    <property type="evidence" value="ECO:0007669"/>
    <property type="project" value="UniProtKB-KW"/>
</dbReference>
<dbReference type="InterPro" id="IPR003439">
    <property type="entry name" value="ABC_transporter-like_ATP-bd"/>
</dbReference>
<dbReference type="Pfam" id="PF08310">
    <property type="entry name" value="LGFP"/>
    <property type="match status" value="1"/>
</dbReference>
<dbReference type="InterPro" id="IPR003593">
    <property type="entry name" value="AAA+_ATPase"/>
</dbReference>
<dbReference type="InterPro" id="IPR027417">
    <property type="entry name" value="P-loop_NTPase"/>
</dbReference>
<organism evidence="6 7">
    <name type="scientific">Leucobacter exalbidus</name>
    <dbReference type="NCBI Taxonomy" id="662960"/>
    <lineage>
        <taxon>Bacteria</taxon>
        <taxon>Bacillati</taxon>
        <taxon>Actinomycetota</taxon>
        <taxon>Actinomycetes</taxon>
        <taxon>Micrococcales</taxon>
        <taxon>Microbacteriaceae</taxon>
        <taxon>Leucobacter</taxon>
    </lineage>
</organism>
<evidence type="ECO:0000313" key="7">
    <source>
        <dbReference type="Proteomes" id="UP000675163"/>
    </source>
</evidence>
<accession>A0A940T0P3</accession>
<dbReference type="PANTHER" id="PTHR46743">
    <property type="entry name" value="TEICHOIC ACIDS EXPORT ATP-BINDING PROTEIN TAGH"/>
    <property type="match status" value="1"/>
</dbReference>
<evidence type="ECO:0000256" key="2">
    <source>
        <dbReference type="ARBA" id="ARBA00022448"/>
    </source>
</evidence>